<evidence type="ECO:0000313" key="5">
    <source>
        <dbReference type="EMBL" id="HGQ74295.1"/>
    </source>
</evidence>
<dbReference type="EMBL" id="DTBP01000033">
    <property type="protein sequence ID" value="HGQ74295.1"/>
    <property type="molecule type" value="Genomic_DNA"/>
</dbReference>
<comment type="similarity">
    <text evidence="1">Belongs to the V-ATPase D subunit family.</text>
</comment>
<dbReference type="PANTHER" id="PTHR11671">
    <property type="entry name" value="V-TYPE ATP SYNTHASE SUBUNIT D"/>
    <property type="match status" value="1"/>
</dbReference>
<accession>A0A7C4JNP6</accession>
<name>A0A7C4JNP6_STAMA</name>
<proteinExistence type="inferred from homology"/>
<protein>
    <submittedName>
        <fullName evidence="5">V-type ATP synthase subunit D</fullName>
    </submittedName>
</protein>
<dbReference type="GO" id="GO:0046961">
    <property type="term" value="F:proton-transporting ATPase activity, rotational mechanism"/>
    <property type="evidence" value="ECO:0007669"/>
    <property type="project" value="InterPro"/>
</dbReference>
<keyword evidence="2" id="KW-0813">Transport</keyword>
<comment type="caution">
    <text evidence="5">The sequence shown here is derived from an EMBL/GenBank/DDBJ whole genome shotgun (WGS) entry which is preliminary data.</text>
</comment>
<dbReference type="InterPro" id="IPR002699">
    <property type="entry name" value="V_ATPase_D"/>
</dbReference>
<dbReference type="Gene3D" id="1.10.287.3240">
    <property type="match status" value="1"/>
</dbReference>
<keyword evidence="3" id="KW-0406">Ion transport</keyword>
<evidence type="ECO:0000256" key="2">
    <source>
        <dbReference type="ARBA" id="ARBA00022448"/>
    </source>
</evidence>
<evidence type="ECO:0000313" key="4">
    <source>
        <dbReference type="EMBL" id="HGQ59243.1"/>
    </source>
</evidence>
<dbReference type="AlphaFoldDB" id="A0A7C4JNP6"/>
<dbReference type="Pfam" id="PF01813">
    <property type="entry name" value="ATP-synt_D"/>
    <property type="match status" value="1"/>
</dbReference>
<dbReference type="EMBL" id="DTBE01000021">
    <property type="protein sequence ID" value="HGQ59243.1"/>
    <property type="molecule type" value="Genomic_DNA"/>
</dbReference>
<evidence type="ECO:0000256" key="1">
    <source>
        <dbReference type="ARBA" id="ARBA00005850"/>
    </source>
</evidence>
<organism evidence="5">
    <name type="scientific">Staphylothermus marinus</name>
    <dbReference type="NCBI Taxonomy" id="2280"/>
    <lineage>
        <taxon>Archaea</taxon>
        <taxon>Thermoproteota</taxon>
        <taxon>Thermoprotei</taxon>
        <taxon>Desulfurococcales</taxon>
        <taxon>Desulfurococcaceae</taxon>
        <taxon>Staphylothermus</taxon>
    </lineage>
</organism>
<dbReference type="NCBIfam" id="TIGR00309">
    <property type="entry name" value="V_ATPase_subD"/>
    <property type="match status" value="1"/>
</dbReference>
<evidence type="ECO:0000256" key="3">
    <source>
        <dbReference type="ARBA" id="ARBA00023065"/>
    </source>
</evidence>
<gene>
    <name evidence="4" type="ORF">ENU09_00735</name>
    <name evidence="5" type="ORF">ENU20_04390</name>
</gene>
<reference evidence="5" key="1">
    <citation type="journal article" date="2020" name="mSystems">
        <title>Genome- and Community-Level Interaction Insights into Carbon Utilization and Element Cycling Functions of Hydrothermarchaeota in Hydrothermal Sediment.</title>
        <authorList>
            <person name="Zhou Z."/>
            <person name="Liu Y."/>
            <person name="Xu W."/>
            <person name="Pan J."/>
            <person name="Luo Z.H."/>
            <person name="Li M."/>
        </authorList>
    </citation>
    <scope>NUCLEOTIDE SEQUENCE [LARGE SCALE GENOMIC DNA]</scope>
    <source>
        <strain evidence="4">SpSt-638</strain>
        <strain evidence="5">SpSt-648</strain>
    </source>
</reference>
<sequence>MSTEAIKLPRVTKIELIRLRRRLALTRRLHRILKDRMTLLIQEFYITLKHVLELRQKLNNLLSEIYTQYYRVLRLYGRESLLLSSSTVETNNVLFGTRTVMGIAVPLIEVEEVSKPSIIMPLETINIQLKKKELFETLIELAEYEKALNLIGREVARLRRRVQMLEKILIPRLMNTIRYLTMKFDEIEREEKVRSIKIKAILSARESLQ</sequence>